<dbReference type="EMBL" id="SEWE01000007">
    <property type="protein sequence ID" value="RYU82164.1"/>
    <property type="molecule type" value="Genomic_DNA"/>
</dbReference>
<evidence type="ECO:0000313" key="2">
    <source>
        <dbReference type="Proteomes" id="UP000294155"/>
    </source>
</evidence>
<reference evidence="1 2" key="1">
    <citation type="submission" date="2019-02" db="EMBL/GenBank/DDBJ databases">
        <title>Bacterial novel species isolated from soil.</title>
        <authorList>
            <person name="Jung H.-Y."/>
        </authorList>
    </citation>
    <scope>NUCLEOTIDE SEQUENCE [LARGE SCALE GENOMIC DNA]</scope>
    <source>
        <strain evidence="1 2">1-3-3-3</strain>
    </source>
</reference>
<organism evidence="1 2">
    <name type="scientific">Hymenobacter persicinus</name>
    <dbReference type="NCBI Taxonomy" id="2025506"/>
    <lineage>
        <taxon>Bacteria</taxon>
        <taxon>Pseudomonadati</taxon>
        <taxon>Bacteroidota</taxon>
        <taxon>Cytophagia</taxon>
        <taxon>Cytophagales</taxon>
        <taxon>Hymenobacteraceae</taxon>
        <taxon>Hymenobacter</taxon>
    </lineage>
</organism>
<dbReference type="Proteomes" id="UP000294155">
    <property type="component" value="Unassembled WGS sequence"/>
</dbReference>
<name>A0A4Q5LE76_9BACT</name>
<proteinExistence type="predicted"/>
<comment type="caution">
    <text evidence="1">The sequence shown here is derived from an EMBL/GenBank/DDBJ whole genome shotgun (WGS) entry which is preliminary data.</text>
</comment>
<sequence length="147" mass="16960">MPALSSAFVELESVFDEHDRLIATFRHYPEEQLLYIRWTGNLTGKEVIKVAKAGGAIEQRLHCPLLLNDKTDSTGDWSEALPWLEYEWLPLAIEAGLRAFAYVFSPDMRNQFISVEFAERVGQQLPIQLFYDTATAWEWLRRQRAAA</sequence>
<protein>
    <recommendedName>
        <fullName evidence="3">STAS/SEC14 domain-containing protein</fullName>
    </recommendedName>
</protein>
<dbReference type="OrthoDB" id="852227at2"/>
<accession>A0A4Q5LE76</accession>
<dbReference type="AlphaFoldDB" id="A0A4Q5LE76"/>
<evidence type="ECO:0000313" key="1">
    <source>
        <dbReference type="EMBL" id="RYU82164.1"/>
    </source>
</evidence>
<keyword evidence="2" id="KW-1185">Reference proteome</keyword>
<gene>
    <name evidence="1" type="ORF">EWM57_05125</name>
</gene>
<evidence type="ECO:0008006" key="3">
    <source>
        <dbReference type="Google" id="ProtNLM"/>
    </source>
</evidence>
<dbReference type="RefSeq" id="WP_129920060.1">
    <property type="nucleotide sequence ID" value="NZ_SEWE01000007.1"/>
</dbReference>